<dbReference type="AlphaFoldDB" id="A0AA35VR79"/>
<protein>
    <submittedName>
        <fullName evidence="1">Uncharacterized protein</fullName>
    </submittedName>
</protein>
<keyword evidence="2" id="KW-1185">Reference proteome</keyword>
<accession>A0AA35VR79</accession>
<evidence type="ECO:0000313" key="1">
    <source>
        <dbReference type="EMBL" id="CAI6099164.1"/>
    </source>
</evidence>
<dbReference type="Proteomes" id="UP001160390">
    <property type="component" value="Unassembled WGS sequence"/>
</dbReference>
<dbReference type="InterPro" id="IPR036770">
    <property type="entry name" value="Ankyrin_rpt-contain_sf"/>
</dbReference>
<dbReference type="EMBL" id="CABFNP030001315">
    <property type="protein sequence ID" value="CAI6099164.1"/>
    <property type="molecule type" value="Genomic_DNA"/>
</dbReference>
<sequence length="271" mass="30481">MFVVARNKREPKRPPLATALQYENFRTAAMLVSSGCDPSSWCSAVDDLTFNKWISRSSEEQIKFTCNLVDTGVNLEVSSDPRRMDLKATLVYFAASSLNVECMRILFTAGMRADSVVVDSRAVGAMGELRPRDTEMTLLVAILYRLWGSPNRPHSLKKTLVIAREVVMVLLENGAPLGQAPRSNNPTYMSALDYALSIARFGDSSLMQLLMDWSTARNVDQDFLQRFMRRRRFPTTRLRDAVKEFHDRIFPQRAAEMQGGDANGLDQTGNS</sequence>
<name>A0AA35VR79_9HYPO</name>
<gene>
    <name evidence="1" type="ORF">CCHLO57077_00018203</name>
</gene>
<dbReference type="Gene3D" id="1.25.40.20">
    <property type="entry name" value="Ankyrin repeat-containing domain"/>
    <property type="match status" value="1"/>
</dbReference>
<organism evidence="1 2">
    <name type="scientific">Clonostachys chloroleuca</name>
    <dbReference type="NCBI Taxonomy" id="1926264"/>
    <lineage>
        <taxon>Eukaryota</taxon>
        <taxon>Fungi</taxon>
        <taxon>Dikarya</taxon>
        <taxon>Ascomycota</taxon>
        <taxon>Pezizomycotina</taxon>
        <taxon>Sordariomycetes</taxon>
        <taxon>Hypocreomycetidae</taxon>
        <taxon>Hypocreales</taxon>
        <taxon>Bionectriaceae</taxon>
        <taxon>Clonostachys</taxon>
    </lineage>
</organism>
<proteinExistence type="predicted"/>
<comment type="caution">
    <text evidence="1">The sequence shown here is derived from an EMBL/GenBank/DDBJ whole genome shotgun (WGS) entry which is preliminary data.</text>
</comment>
<reference evidence="1" key="1">
    <citation type="submission" date="2023-01" db="EMBL/GenBank/DDBJ databases">
        <authorList>
            <person name="Piombo E."/>
        </authorList>
    </citation>
    <scope>NUCLEOTIDE SEQUENCE</scope>
</reference>
<evidence type="ECO:0000313" key="2">
    <source>
        <dbReference type="Proteomes" id="UP001160390"/>
    </source>
</evidence>